<proteinExistence type="predicted"/>
<evidence type="ECO:0000313" key="2">
    <source>
        <dbReference type="Proteomes" id="UP001595075"/>
    </source>
</evidence>
<sequence>MHQRIHVCKNGHSRHPSSGRVIFFFATRAFSVPICRVVSGEGFQSASIDPEQSPVPSPITRPRVLHFCILESRSFQYCLIDFYHSGICIWPGNTRLRNDTQLRSRSAIEGPDDTSFYSV</sequence>
<evidence type="ECO:0000313" key="1">
    <source>
        <dbReference type="EMBL" id="KAL2075622.1"/>
    </source>
</evidence>
<dbReference type="Proteomes" id="UP001595075">
    <property type="component" value="Unassembled WGS sequence"/>
</dbReference>
<accession>A0ABR4D0E5</accession>
<organism evidence="1 2">
    <name type="scientific">Oculimacula yallundae</name>
    <dbReference type="NCBI Taxonomy" id="86028"/>
    <lineage>
        <taxon>Eukaryota</taxon>
        <taxon>Fungi</taxon>
        <taxon>Dikarya</taxon>
        <taxon>Ascomycota</taxon>
        <taxon>Pezizomycotina</taxon>
        <taxon>Leotiomycetes</taxon>
        <taxon>Helotiales</taxon>
        <taxon>Ploettnerulaceae</taxon>
        <taxon>Oculimacula</taxon>
    </lineage>
</organism>
<dbReference type="EMBL" id="JAZHXI010000001">
    <property type="protein sequence ID" value="KAL2075622.1"/>
    <property type="molecule type" value="Genomic_DNA"/>
</dbReference>
<keyword evidence="2" id="KW-1185">Reference proteome</keyword>
<reference evidence="1 2" key="1">
    <citation type="journal article" date="2024" name="Commun. Biol.">
        <title>Comparative genomic analysis of thermophilic fungi reveals convergent evolutionary adaptations and gene losses.</title>
        <authorList>
            <person name="Steindorff A.S."/>
            <person name="Aguilar-Pontes M.V."/>
            <person name="Robinson A.J."/>
            <person name="Andreopoulos B."/>
            <person name="LaButti K."/>
            <person name="Kuo A."/>
            <person name="Mondo S."/>
            <person name="Riley R."/>
            <person name="Otillar R."/>
            <person name="Haridas S."/>
            <person name="Lipzen A."/>
            <person name="Grimwood J."/>
            <person name="Schmutz J."/>
            <person name="Clum A."/>
            <person name="Reid I.D."/>
            <person name="Moisan M.C."/>
            <person name="Butler G."/>
            <person name="Nguyen T.T.M."/>
            <person name="Dewar K."/>
            <person name="Conant G."/>
            <person name="Drula E."/>
            <person name="Henrissat B."/>
            <person name="Hansel C."/>
            <person name="Singer S."/>
            <person name="Hutchinson M.I."/>
            <person name="de Vries R.P."/>
            <person name="Natvig D.O."/>
            <person name="Powell A.J."/>
            <person name="Tsang A."/>
            <person name="Grigoriev I.V."/>
        </authorList>
    </citation>
    <scope>NUCLEOTIDE SEQUENCE [LARGE SCALE GENOMIC DNA]</scope>
    <source>
        <strain evidence="1 2">CBS 494.80</strain>
    </source>
</reference>
<gene>
    <name evidence="1" type="ORF">VTL71DRAFT_565</name>
</gene>
<name>A0ABR4D0E5_9HELO</name>
<comment type="caution">
    <text evidence="1">The sequence shown here is derived from an EMBL/GenBank/DDBJ whole genome shotgun (WGS) entry which is preliminary data.</text>
</comment>
<protein>
    <submittedName>
        <fullName evidence="1">Uncharacterized protein</fullName>
    </submittedName>
</protein>